<comment type="function">
    <text evidence="1">Catalyzes the epimerization of the C3' and C5'positions of dTDP-6-deoxy-D-xylo-4-hexulose, forming dTDP-6-deoxy-L-lyxo-4-hexulose.</text>
</comment>
<comment type="pathway">
    <text evidence="1">Carbohydrate biosynthesis; dTDP-L-rhamnose biosynthesis.</text>
</comment>
<dbReference type="InterPro" id="IPR011051">
    <property type="entry name" value="RmlC_Cupin_sf"/>
</dbReference>
<comment type="caution">
    <text evidence="2">The sequence shown here is derived from an EMBL/GenBank/DDBJ whole genome shotgun (WGS) entry which is preliminary data.</text>
</comment>
<dbReference type="PANTHER" id="PTHR21047:SF2">
    <property type="entry name" value="THYMIDINE DIPHOSPHO-4-KETO-RHAMNOSE 3,5-EPIMERASE"/>
    <property type="match status" value="1"/>
</dbReference>
<dbReference type="EC" id="5.1.3.13" evidence="1"/>
<dbReference type="GO" id="GO:0008830">
    <property type="term" value="F:dTDP-4-dehydrorhamnose 3,5-epimerase activity"/>
    <property type="evidence" value="ECO:0007669"/>
    <property type="project" value="UniProtKB-EC"/>
</dbReference>
<dbReference type="RefSeq" id="WP_307405196.1">
    <property type="nucleotide sequence ID" value="NZ_JAUSUR010000001.1"/>
</dbReference>
<organism evidence="2 3">
    <name type="scientific">Breznakia pachnodae</name>
    <dbReference type="NCBI Taxonomy" id="265178"/>
    <lineage>
        <taxon>Bacteria</taxon>
        <taxon>Bacillati</taxon>
        <taxon>Bacillota</taxon>
        <taxon>Erysipelotrichia</taxon>
        <taxon>Erysipelotrichales</taxon>
        <taxon>Erysipelotrichaceae</taxon>
        <taxon>Breznakia</taxon>
    </lineage>
</organism>
<dbReference type="PANTHER" id="PTHR21047">
    <property type="entry name" value="DTDP-6-DEOXY-D-GLUCOSE-3,5 EPIMERASE"/>
    <property type="match status" value="1"/>
</dbReference>
<gene>
    <name evidence="2" type="ORF">J2S15_000523</name>
</gene>
<dbReference type="SUPFAM" id="SSF51182">
    <property type="entry name" value="RmlC-like cupins"/>
    <property type="match status" value="1"/>
</dbReference>
<evidence type="ECO:0000313" key="3">
    <source>
        <dbReference type="Proteomes" id="UP001230220"/>
    </source>
</evidence>
<name>A0ABU0DYS5_9FIRM</name>
<dbReference type="InterPro" id="IPR014710">
    <property type="entry name" value="RmlC-like_jellyroll"/>
</dbReference>
<reference evidence="2 3" key="1">
    <citation type="submission" date="2023-07" db="EMBL/GenBank/DDBJ databases">
        <title>Genomic Encyclopedia of Type Strains, Phase IV (KMG-IV): sequencing the most valuable type-strain genomes for metagenomic binning, comparative biology and taxonomic classification.</title>
        <authorList>
            <person name="Goeker M."/>
        </authorList>
    </citation>
    <scope>NUCLEOTIDE SEQUENCE [LARGE SCALE GENOMIC DNA]</scope>
    <source>
        <strain evidence="2 3">DSM 16784</strain>
    </source>
</reference>
<dbReference type="Proteomes" id="UP001230220">
    <property type="component" value="Unassembled WGS sequence"/>
</dbReference>
<dbReference type="NCBIfam" id="TIGR01221">
    <property type="entry name" value="rmlC"/>
    <property type="match status" value="1"/>
</dbReference>
<dbReference type="EMBL" id="JAUSUR010000001">
    <property type="protein sequence ID" value="MDQ0359792.1"/>
    <property type="molecule type" value="Genomic_DNA"/>
</dbReference>
<keyword evidence="3" id="KW-1185">Reference proteome</keyword>
<keyword evidence="1 2" id="KW-0413">Isomerase</keyword>
<proteinExistence type="inferred from homology"/>
<dbReference type="Pfam" id="PF00908">
    <property type="entry name" value="dTDP_sugar_isom"/>
    <property type="match status" value="1"/>
</dbReference>
<comment type="catalytic activity">
    <reaction evidence="1">
        <text>dTDP-4-dehydro-6-deoxy-alpha-D-glucose = dTDP-4-dehydro-beta-L-rhamnose</text>
        <dbReference type="Rhea" id="RHEA:16969"/>
        <dbReference type="ChEBI" id="CHEBI:57649"/>
        <dbReference type="ChEBI" id="CHEBI:62830"/>
        <dbReference type="EC" id="5.1.3.13"/>
    </reaction>
</comment>
<accession>A0ABU0DYS5</accession>
<comment type="subunit">
    <text evidence="1">Homodimer.</text>
</comment>
<dbReference type="CDD" id="cd00438">
    <property type="entry name" value="cupin_RmlC"/>
    <property type="match status" value="1"/>
</dbReference>
<dbReference type="InterPro" id="IPR000888">
    <property type="entry name" value="RmlC-like"/>
</dbReference>
<dbReference type="Gene3D" id="2.60.120.10">
    <property type="entry name" value="Jelly Rolls"/>
    <property type="match status" value="1"/>
</dbReference>
<evidence type="ECO:0000313" key="2">
    <source>
        <dbReference type="EMBL" id="MDQ0359792.1"/>
    </source>
</evidence>
<sequence length="191" mass="21924">MKVIDTEIKDVKIIEPDCFGDHRGWFMETYSTDKFKEMGIVNDFVQDNHSMSQKKGTLRGLHFQNNPCAQAKLVRCTKGKVIDVAVDIRKGSPTYKKWVSVELSDENKRMFYIPRGFAHGFLCLSDDVEFQYKVDNLYSKECDRGIRYDDPSINVDWGSLLNGIEPILSEKDMNGPTLDESDANFVYEGDK</sequence>
<protein>
    <recommendedName>
        <fullName evidence="1">dTDP-4-dehydrorhamnose 3,5-epimerase</fullName>
        <ecNumber evidence="1">5.1.3.13</ecNumber>
    </recommendedName>
    <alternativeName>
        <fullName evidence="1">Thymidine diphospho-4-keto-rhamnose 3,5-epimerase</fullName>
    </alternativeName>
</protein>
<comment type="similarity">
    <text evidence="1">Belongs to the dTDP-4-dehydrorhamnose 3,5-epimerase family.</text>
</comment>
<evidence type="ECO:0000256" key="1">
    <source>
        <dbReference type="RuleBase" id="RU364069"/>
    </source>
</evidence>